<name>A0AAU8ZNV4_MORMO</name>
<dbReference type="InterPro" id="IPR025309">
    <property type="entry name" value="KTSC_dom"/>
</dbReference>
<protein>
    <submittedName>
        <fullName evidence="2">KTSC domain-containing protein</fullName>
    </submittedName>
</protein>
<proteinExistence type="predicted"/>
<evidence type="ECO:0000313" key="2">
    <source>
        <dbReference type="EMBL" id="AWC94451.1"/>
    </source>
</evidence>
<organism evidence="2 3">
    <name type="scientific">Morganella morganii</name>
    <name type="common">Proteus morganii</name>
    <dbReference type="NCBI Taxonomy" id="582"/>
    <lineage>
        <taxon>Bacteria</taxon>
        <taxon>Pseudomonadati</taxon>
        <taxon>Pseudomonadota</taxon>
        <taxon>Gammaproteobacteria</taxon>
        <taxon>Enterobacterales</taxon>
        <taxon>Morganellaceae</taxon>
        <taxon>Morganella</taxon>
    </lineage>
</organism>
<feature type="domain" description="KTSC" evidence="1">
    <location>
        <begin position="7"/>
        <end position="63"/>
    </location>
</feature>
<dbReference type="AlphaFoldDB" id="A0AAU8ZNV4"/>
<dbReference type="Proteomes" id="UP000244682">
    <property type="component" value="Chromosome"/>
</dbReference>
<gene>
    <name evidence="2" type="ORF">AM380_12735</name>
</gene>
<accession>A0AAU8ZNV4</accession>
<dbReference type="Pfam" id="PF13619">
    <property type="entry name" value="KTSC"/>
    <property type="match status" value="1"/>
</dbReference>
<dbReference type="EMBL" id="CP028956">
    <property type="protein sequence ID" value="AWC94451.1"/>
    <property type="molecule type" value="Genomic_DNA"/>
</dbReference>
<evidence type="ECO:0000259" key="1">
    <source>
        <dbReference type="Pfam" id="PF13619"/>
    </source>
</evidence>
<evidence type="ECO:0000313" key="3">
    <source>
        <dbReference type="Proteomes" id="UP000244682"/>
    </source>
</evidence>
<sequence>MNRVPVSSSNLRSVGYDSATHVLEIAFHSSGIYQYSGVPPHIHSGLMNASSKGQYFDAHIKKSGYPYRKVG</sequence>
<reference evidence="2 3" key="1">
    <citation type="submission" date="2018-04" db="EMBL/GenBank/DDBJ databases">
        <title>Whole genome sequencing of Morganella morganii AR_0133.</title>
        <authorList>
            <person name="Conlan S."/>
            <person name="Thomas P.J."/>
            <person name="Mullikin J."/>
            <person name="Frank K.M."/>
            <person name="Segre J.A."/>
        </authorList>
    </citation>
    <scope>NUCLEOTIDE SEQUENCE [LARGE SCALE GENOMIC DNA]</scope>
    <source>
        <strain evidence="2 3">AR_0133</strain>
    </source>
</reference>